<comment type="caution">
    <text evidence="5">The sequence shown here is derived from an EMBL/GenBank/DDBJ whole genome shotgun (WGS) entry which is preliminary data.</text>
</comment>
<dbReference type="AlphaFoldDB" id="A0A9N9VFX5"/>
<feature type="region of interest" description="Disordered" evidence="3">
    <location>
        <begin position="450"/>
        <end position="476"/>
    </location>
</feature>
<keyword evidence="6" id="KW-1185">Reference proteome</keyword>
<gene>
    <name evidence="5" type="ORF">CRHIZ90672A_00015154</name>
</gene>
<keyword evidence="2" id="KW-0378">Hydrolase</keyword>
<organism evidence="5 6">
    <name type="scientific">Clonostachys rhizophaga</name>
    <dbReference type="NCBI Taxonomy" id="160324"/>
    <lineage>
        <taxon>Eukaryota</taxon>
        <taxon>Fungi</taxon>
        <taxon>Dikarya</taxon>
        <taxon>Ascomycota</taxon>
        <taxon>Pezizomycotina</taxon>
        <taxon>Sordariomycetes</taxon>
        <taxon>Hypocreomycetidae</taxon>
        <taxon>Hypocreales</taxon>
        <taxon>Bionectriaceae</taxon>
        <taxon>Clonostachys</taxon>
    </lineage>
</organism>
<evidence type="ECO:0000313" key="6">
    <source>
        <dbReference type="Proteomes" id="UP000696573"/>
    </source>
</evidence>
<evidence type="ECO:0000313" key="5">
    <source>
        <dbReference type="EMBL" id="CAH0022807.1"/>
    </source>
</evidence>
<name>A0A9N9VFX5_9HYPO</name>
<sequence length="476" mass="53031">MMIRIRPPSAGESILCIDGGGVRGIIPLMMLIGVQESLDLPIPVQELFTMAYGTSVGWSLKKCATEFETLAKDAFQPESVGLLRWIMSFFTDSVYEPQGIEKALMKLHGNNKMTDISYATHIGAKVGVLAATTENPSVYLFTNYNGVGNPRSGYHVIRTSENAELWEIYFPPKHIQGIGSFQDAGILKNNPVALALSEHYALHGDRKPDIVLNLGTGSTPSPVPPGQKLGRARNKWWPYRVVRDLLSTMEGRKEWANIFGVIHSSNRRDRFKRLDIIMDKLPALDDVSSIPMLRSLVYLEPGLQEEFDSMASRLFTTLFYFELEQLPIKSGSKFQVSGNILCLRTTFDPALPKIFNRLKNTKIIVNGKPVRFKLNKDWHGNIHGAISFLSGDAIQIDMKEDGAKRAFPLSGTPCSLQKLVAASGLADYFGNRPHKRGAVRYIGELGKSDSNDNGRNLRKRGAECDINDRPLKRAKH</sequence>
<dbReference type="PANTHER" id="PTHR24185:SF8">
    <property type="entry name" value="PNPLA DOMAIN-CONTAINING PROTEIN"/>
    <property type="match status" value="1"/>
</dbReference>
<accession>A0A9N9VFX5</accession>
<comment type="caution">
    <text evidence="2">Lacks conserved residue(s) required for the propagation of feature annotation.</text>
</comment>
<dbReference type="OrthoDB" id="5153649at2759"/>
<dbReference type="PANTHER" id="PTHR24185">
    <property type="entry name" value="CALCIUM-INDEPENDENT PHOSPHOLIPASE A2-GAMMA"/>
    <property type="match status" value="1"/>
</dbReference>
<dbReference type="InterPro" id="IPR016035">
    <property type="entry name" value="Acyl_Trfase/lysoPLipase"/>
</dbReference>
<keyword evidence="1 2" id="KW-0443">Lipid metabolism</keyword>
<evidence type="ECO:0000256" key="1">
    <source>
        <dbReference type="ARBA" id="ARBA00023098"/>
    </source>
</evidence>
<dbReference type="CDD" id="cd07199">
    <property type="entry name" value="Pat17_PNPLA8_PNPLA9_like"/>
    <property type="match status" value="1"/>
</dbReference>
<evidence type="ECO:0000256" key="3">
    <source>
        <dbReference type="SAM" id="MobiDB-lite"/>
    </source>
</evidence>
<dbReference type="GO" id="GO:0019369">
    <property type="term" value="P:arachidonate metabolic process"/>
    <property type="evidence" value="ECO:0007669"/>
    <property type="project" value="TreeGrafter"/>
</dbReference>
<dbReference type="SUPFAM" id="SSF52151">
    <property type="entry name" value="FabD/lysophospholipase-like"/>
    <property type="match status" value="1"/>
</dbReference>
<proteinExistence type="predicted"/>
<dbReference type="GO" id="GO:0016042">
    <property type="term" value="P:lipid catabolic process"/>
    <property type="evidence" value="ECO:0007669"/>
    <property type="project" value="UniProtKB-UniRule"/>
</dbReference>
<feature type="short sequence motif" description="GXSXG" evidence="2">
    <location>
        <begin position="53"/>
        <end position="57"/>
    </location>
</feature>
<dbReference type="GO" id="GO:0046486">
    <property type="term" value="P:glycerolipid metabolic process"/>
    <property type="evidence" value="ECO:0007669"/>
    <property type="project" value="UniProtKB-ARBA"/>
</dbReference>
<feature type="short sequence motif" description="GXGXXG" evidence="2">
    <location>
        <begin position="19"/>
        <end position="24"/>
    </location>
</feature>
<dbReference type="PROSITE" id="PS51635">
    <property type="entry name" value="PNPLA"/>
    <property type="match status" value="1"/>
</dbReference>
<feature type="active site" description="Proton acceptor" evidence="2">
    <location>
        <position position="183"/>
    </location>
</feature>
<keyword evidence="2" id="KW-0442">Lipid degradation</keyword>
<feature type="active site" description="Nucleophile" evidence="2">
    <location>
        <position position="55"/>
    </location>
</feature>
<dbReference type="Gene3D" id="3.40.1090.10">
    <property type="entry name" value="Cytosolic phospholipase A2 catalytic domain"/>
    <property type="match status" value="1"/>
</dbReference>
<dbReference type="GO" id="GO:0016020">
    <property type="term" value="C:membrane"/>
    <property type="evidence" value="ECO:0007669"/>
    <property type="project" value="TreeGrafter"/>
</dbReference>
<dbReference type="EMBL" id="CABFNQ020000687">
    <property type="protein sequence ID" value="CAH0022807.1"/>
    <property type="molecule type" value="Genomic_DNA"/>
</dbReference>
<reference evidence="5" key="1">
    <citation type="submission" date="2021-10" db="EMBL/GenBank/DDBJ databases">
        <authorList>
            <person name="Piombo E."/>
        </authorList>
    </citation>
    <scope>NUCLEOTIDE SEQUENCE</scope>
</reference>
<dbReference type="InterPro" id="IPR002641">
    <property type="entry name" value="PNPLA_dom"/>
</dbReference>
<feature type="domain" description="PNPLA" evidence="4">
    <location>
        <begin position="15"/>
        <end position="196"/>
    </location>
</feature>
<evidence type="ECO:0000256" key="2">
    <source>
        <dbReference type="PROSITE-ProRule" id="PRU01161"/>
    </source>
</evidence>
<protein>
    <recommendedName>
        <fullName evidence="4">PNPLA domain-containing protein</fullName>
    </recommendedName>
</protein>
<dbReference type="GO" id="GO:0047499">
    <property type="term" value="F:calcium-independent phospholipase A2 activity"/>
    <property type="evidence" value="ECO:0007669"/>
    <property type="project" value="TreeGrafter"/>
</dbReference>
<feature type="compositionally biased region" description="Basic and acidic residues" evidence="3">
    <location>
        <begin position="460"/>
        <end position="476"/>
    </location>
</feature>
<dbReference type="Proteomes" id="UP000696573">
    <property type="component" value="Unassembled WGS sequence"/>
</dbReference>
<evidence type="ECO:0000259" key="4">
    <source>
        <dbReference type="PROSITE" id="PS51635"/>
    </source>
</evidence>